<evidence type="ECO:0000256" key="1">
    <source>
        <dbReference type="SAM" id="MobiDB-lite"/>
    </source>
</evidence>
<feature type="region of interest" description="Disordered" evidence="1">
    <location>
        <begin position="127"/>
        <end position="177"/>
    </location>
</feature>
<feature type="compositionally biased region" description="Polar residues" evidence="1">
    <location>
        <begin position="299"/>
        <end position="316"/>
    </location>
</feature>
<sequence>TQPPNPNPAHDSSTPGPSTKYNTGDRLDCTLSFPAIALHPKTSPNAATAAHRALSFDQMLLPRPSNIGQSTAVPTYTCIGRDSTTTSTAHSRNGGDNQFATPAVTKSKPSHCRPEIGTVERPILVNQADPEAQPPKSLQPFDCCFEGRRSMDRPQNRYRERSPSTDRRPQNSAPLPTKFVSFQPQAIEQPPLQPARTEMLLEQLIQRYDGDYEERKSCQCPEETLPLNRQQSPCHQSQPREPYANGFDRSASRDCMCMTQPTGLWCDAHKSRTHNTEDCVWLKLQNAQQLTRHEPNRPTYATHSRQADFRTNSNDIPGQHDWRPCHRAPPQRGTN</sequence>
<accession>A0A915L7E1</accession>
<feature type="region of interest" description="Disordered" evidence="1">
    <location>
        <begin position="1"/>
        <end position="25"/>
    </location>
</feature>
<protein>
    <submittedName>
        <fullName evidence="3">Uncharacterized protein</fullName>
    </submittedName>
</protein>
<feature type="region of interest" description="Disordered" evidence="1">
    <location>
        <begin position="291"/>
        <end position="335"/>
    </location>
</feature>
<evidence type="ECO:0000313" key="2">
    <source>
        <dbReference type="Proteomes" id="UP000887565"/>
    </source>
</evidence>
<feature type="region of interest" description="Disordered" evidence="1">
    <location>
        <begin position="84"/>
        <end position="114"/>
    </location>
</feature>
<dbReference type="WBParaSite" id="nRc.2.0.1.t46949-RA">
    <property type="protein sequence ID" value="nRc.2.0.1.t46949-RA"/>
    <property type="gene ID" value="nRc.2.0.1.g46949"/>
</dbReference>
<feature type="compositionally biased region" description="Polar residues" evidence="1">
    <location>
        <begin position="10"/>
        <end position="22"/>
    </location>
</feature>
<reference evidence="3" key="1">
    <citation type="submission" date="2022-11" db="UniProtKB">
        <authorList>
            <consortium name="WormBaseParasite"/>
        </authorList>
    </citation>
    <scope>IDENTIFICATION</scope>
</reference>
<organism evidence="2 3">
    <name type="scientific">Romanomermis culicivorax</name>
    <name type="common">Nematode worm</name>
    <dbReference type="NCBI Taxonomy" id="13658"/>
    <lineage>
        <taxon>Eukaryota</taxon>
        <taxon>Metazoa</taxon>
        <taxon>Ecdysozoa</taxon>
        <taxon>Nematoda</taxon>
        <taxon>Enoplea</taxon>
        <taxon>Dorylaimia</taxon>
        <taxon>Mermithida</taxon>
        <taxon>Mermithoidea</taxon>
        <taxon>Mermithidae</taxon>
        <taxon>Romanomermis</taxon>
    </lineage>
</organism>
<feature type="compositionally biased region" description="Polar residues" evidence="1">
    <location>
        <begin position="84"/>
        <end position="100"/>
    </location>
</feature>
<dbReference type="AlphaFoldDB" id="A0A915L7E1"/>
<dbReference type="Proteomes" id="UP000887565">
    <property type="component" value="Unplaced"/>
</dbReference>
<feature type="compositionally biased region" description="Basic and acidic residues" evidence="1">
    <location>
        <begin position="145"/>
        <end position="169"/>
    </location>
</feature>
<evidence type="ECO:0000313" key="3">
    <source>
        <dbReference type="WBParaSite" id="nRc.2.0.1.t46949-RA"/>
    </source>
</evidence>
<keyword evidence="2" id="KW-1185">Reference proteome</keyword>
<proteinExistence type="predicted"/>
<name>A0A915L7E1_ROMCU</name>